<dbReference type="RefSeq" id="WP_227117246.1">
    <property type="nucleotide sequence ID" value="NZ_JAJCID010000050.1"/>
</dbReference>
<proteinExistence type="predicted"/>
<evidence type="ECO:0000313" key="2">
    <source>
        <dbReference type="EMBL" id="MCG4748989.1"/>
    </source>
</evidence>
<protein>
    <submittedName>
        <fullName evidence="2">TolC family protein</fullName>
    </submittedName>
</protein>
<dbReference type="SUPFAM" id="SSF56954">
    <property type="entry name" value="Outer membrane efflux proteins (OEP)"/>
    <property type="match status" value="1"/>
</dbReference>
<evidence type="ECO:0000313" key="3">
    <source>
        <dbReference type="Proteomes" id="UP001299608"/>
    </source>
</evidence>
<dbReference type="AlphaFoldDB" id="A0AAW5C7G5"/>
<dbReference type="EMBL" id="JAKNGE010000048">
    <property type="protein sequence ID" value="MCG4748989.1"/>
    <property type="molecule type" value="Genomic_DNA"/>
</dbReference>
<comment type="caution">
    <text evidence="2">The sequence shown here is derived from an EMBL/GenBank/DDBJ whole genome shotgun (WGS) entry which is preliminary data.</text>
</comment>
<keyword evidence="1" id="KW-0175">Coiled coil</keyword>
<feature type="coiled-coil region" evidence="1">
    <location>
        <begin position="182"/>
        <end position="243"/>
    </location>
</feature>
<accession>A0AAW5C7G5</accession>
<dbReference type="Gene3D" id="1.20.1600.10">
    <property type="entry name" value="Outer membrane efflux proteins (OEP)"/>
    <property type="match status" value="1"/>
</dbReference>
<name>A0AAW5C7G5_9FIRM</name>
<sequence length="406" mass="45817">MRPGMRWKIKRSMMQRMRRYMVRYLGGSGLILGLAAVMGAVSPMAAFAASPEFARTEEDWARLRDNTIEYEEIPDLIHEYNATVQNNKYDYRKFREDYGDTNSEVADAYNDLAQDFYNDMSGETDAGSMMSDLQLEIQAKNMMEQSDNTLEDSRIYLLTYEMAEDNLAASAQSNMISYHKKLLELEQKQTDLELAREKYSLEQIKQGAGTATAVDVLSSRESMQGTENSLKELESEIANVKETLCISLGWKHNDTPEISALPEADLSRIDGMDPDRDLETAVEHNYTLKINKRKLENARSQTTRESLETKIKNNEKQIGASLSGAYKSVLSARLSYEQALAAARLEEANTQIAAGKLQAGMVTGLEYKEQQYKMESSRLSAQMAAIELFQAMETYDWSVKGLASAE</sequence>
<reference evidence="2" key="1">
    <citation type="submission" date="2022-01" db="EMBL/GenBank/DDBJ databases">
        <title>Collection of gut derived symbiotic bacterial strains cultured from healthy donors.</title>
        <authorList>
            <person name="Lin H."/>
            <person name="Kohout C."/>
            <person name="Waligurski E."/>
            <person name="Pamer E.G."/>
        </authorList>
    </citation>
    <scope>NUCLEOTIDE SEQUENCE</scope>
    <source>
        <strain evidence="2">DFI.6.55</strain>
    </source>
</reference>
<dbReference type="Proteomes" id="UP001299608">
    <property type="component" value="Unassembled WGS sequence"/>
</dbReference>
<organism evidence="2 3">
    <name type="scientific">Enterocloster aldenensis</name>
    <dbReference type="NCBI Taxonomy" id="358742"/>
    <lineage>
        <taxon>Bacteria</taxon>
        <taxon>Bacillati</taxon>
        <taxon>Bacillota</taxon>
        <taxon>Clostridia</taxon>
        <taxon>Lachnospirales</taxon>
        <taxon>Lachnospiraceae</taxon>
        <taxon>Enterocloster</taxon>
    </lineage>
</organism>
<gene>
    <name evidence="2" type="ORF">L0N08_26595</name>
</gene>
<evidence type="ECO:0000256" key="1">
    <source>
        <dbReference type="SAM" id="Coils"/>
    </source>
</evidence>